<dbReference type="STRING" id="1618369.UV54_C0026G0009"/>
<evidence type="ECO:0000313" key="1">
    <source>
        <dbReference type="EMBL" id="KKS79901.1"/>
    </source>
</evidence>
<dbReference type="EMBL" id="LCEW01000026">
    <property type="protein sequence ID" value="KKS79901.1"/>
    <property type="molecule type" value="Genomic_DNA"/>
</dbReference>
<dbReference type="Proteomes" id="UP000034213">
    <property type="component" value="Unassembled WGS sequence"/>
</dbReference>
<gene>
    <name evidence="1" type="ORF">UV54_C0026G0009</name>
</gene>
<proteinExistence type="predicted"/>
<reference evidence="1 2" key="1">
    <citation type="journal article" date="2015" name="Nature">
        <title>rRNA introns, odd ribosomes, and small enigmatic genomes across a large radiation of phyla.</title>
        <authorList>
            <person name="Brown C.T."/>
            <person name="Hug L.A."/>
            <person name="Thomas B.C."/>
            <person name="Sharon I."/>
            <person name="Castelle C.J."/>
            <person name="Singh A."/>
            <person name="Wilkins M.J."/>
            <person name="Williams K.H."/>
            <person name="Banfield J.F."/>
        </authorList>
    </citation>
    <scope>NUCLEOTIDE SEQUENCE [LARGE SCALE GENOMIC DNA]</scope>
</reference>
<accession>A0A0G1EA07</accession>
<sequence length="54" mass="6246">MAKFDFNPKTYEKKLKPLIKELALGKTDPDFIRRRAGHRLNQTLFLSGQLSLLS</sequence>
<dbReference type="AlphaFoldDB" id="A0A0G1EA07"/>
<organism evidence="1 2">
    <name type="scientific">Candidatus Beckwithbacteria bacterium GW2011_GWA2_43_10</name>
    <dbReference type="NCBI Taxonomy" id="1618369"/>
    <lineage>
        <taxon>Bacteria</taxon>
        <taxon>Candidatus Beckwithiibacteriota</taxon>
    </lineage>
</organism>
<evidence type="ECO:0000313" key="2">
    <source>
        <dbReference type="Proteomes" id="UP000034213"/>
    </source>
</evidence>
<comment type="caution">
    <text evidence="1">The sequence shown here is derived from an EMBL/GenBank/DDBJ whole genome shotgun (WGS) entry which is preliminary data.</text>
</comment>
<name>A0A0G1EA07_9BACT</name>
<protein>
    <submittedName>
        <fullName evidence="1">Uncharacterized protein</fullName>
    </submittedName>
</protein>